<sequence>MHPVAILVVYMLVLSRLHVQLSIQRISACAPLGSRIAAPTIIVVSASRRGSPITSAVKSRSNCYAGKQRQPRIHSVSINPNSTAQYVSQLN</sequence>
<keyword evidence="3" id="KW-1185">Reference proteome</keyword>
<organism evidence="2 3">
    <name type="scientific">Lophiostoma macrostomum CBS 122681</name>
    <dbReference type="NCBI Taxonomy" id="1314788"/>
    <lineage>
        <taxon>Eukaryota</taxon>
        <taxon>Fungi</taxon>
        <taxon>Dikarya</taxon>
        <taxon>Ascomycota</taxon>
        <taxon>Pezizomycotina</taxon>
        <taxon>Dothideomycetes</taxon>
        <taxon>Pleosporomycetidae</taxon>
        <taxon>Pleosporales</taxon>
        <taxon>Lophiostomataceae</taxon>
        <taxon>Lophiostoma</taxon>
    </lineage>
</organism>
<keyword evidence="1" id="KW-0732">Signal</keyword>
<evidence type="ECO:0000313" key="3">
    <source>
        <dbReference type="Proteomes" id="UP000799324"/>
    </source>
</evidence>
<dbReference type="AlphaFoldDB" id="A0A6A6TD92"/>
<evidence type="ECO:0000313" key="2">
    <source>
        <dbReference type="EMBL" id="KAF2657965.1"/>
    </source>
</evidence>
<accession>A0A6A6TD92</accession>
<proteinExistence type="predicted"/>
<feature type="signal peptide" evidence="1">
    <location>
        <begin position="1"/>
        <end position="15"/>
    </location>
</feature>
<gene>
    <name evidence="2" type="ORF">K491DRAFT_690510</name>
</gene>
<protein>
    <recommendedName>
        <fullName evidence="4">Secreted protein</fullName>
    </recommendedName>
</protein>
<evidence type="ECO:0008006" key="4">
    <source>
        <dbReference type="Google" id="ProtNLM"/>
    </source>
</evidence>
<feature type="chain" id="PRO_5025430631" description="Secreted protein" evidence="1">
    <location>
        <begin position="16"/>
        <end position="91"/>
    </location>
</feature>
<reference evidence="2" key="1">
    <citation type="journal article" date="2020" name="Stud. Mycol.">
        <title>101 Dothideomycetes genomes: a test case for predicting lifestyles and emergence of pathogens.</title>
        <authorList>
            <person name="Haridas S."/>
            <person name="Albert R."/>
            <person name="Binder M."/>
            <person name="Bloem J."/>
            <person name="Labutti K."/>
            <person name="Salamov A."/>
            <person name="Andreopoulos B."/>
            <person name="Baker S."/>
            <person name="Barry K."/>
            <person name="Bills G."/>
            <person name="Bluhm B."/>
            <person name="Cannon C."/>
            <person name="Castanera R."/>
            <person name="Culley D."/>
            <person name="Daum C."/>
            <person name="Ezra D."/>
            <person name="Gonzalez J."/>
            <person name="Henrissat B."/>
            <person name="Kuo A."/>
            <person name="Liang C."/>
            <person name="Lipzen A."/>
            <person name="Lutzoni F."/>
            <person name="Magnuson J."/>
            <person name="Mondo S."/>
            <person name="Nolan M."/>
            <person name="Ohm R."/>
            <person name="Pangilinan J."/>
            <person name="Park H.-J."/>
            <person name="Ramirez L."/>
            <person name="Alfaro M."/>
            <person name="Sun H."/>
            <person name="Tritt A."/>
            <person name="Yoshinaga Y."/>
            <person name="Zwiers L.-H."/>
            <person name="Turgeon B."/>
            <person name="Goodwin S."/>
            <person name="Spatafora J."/>
            <person name="Crous P."/>
            <person name="Grigoriev I."/>
        </authorList>
    </citation>
    <scope>NUCLEOTIDE SEQUENCE</scope>
    <source>
        <strain evidence="2">CBS 122681</strain>
    </source>
</reference>
<dbReference type="EMBL" id="MU004319">
    <property type="protein sequence ID" value="KAF2657965.1"/>
    <property type="molecule type" value="Genomic_DNA"/>
</dbReference>
<evidence type="ECO:0000256" key="1">
    <source>
        <dbReference type="SAM" id="SignalP"/>
    </source>
</evidence>
<name>A0A6A6TD92_9PLEO</name>
<dbReference type="Proteomes" id="UP000799324">
    <property type="component" value="Unassembled WGS sequence"/>
</dbReference>